<comment type="caution">
    <text evidence="1">The sequence shown here is derived from an EMBL/GenBank/DDBJ whole genome shotgun (WGS) entry which is preliminary data.</text>
</comment>
<evidence type="ECO:0000313" key="1">
    <source>
        <dbReference type="EMBL" id="KAK0506805.1"/>
    </source>
</evidence>
<sequence>MFPFKELDPHLQRFLPLFDDEVTKNTQEHDVVLAIMQAHPILLTFQEQLTKNPNNEHAPYIYNLLKLVSRLASALMQETYIEEWGDWSLTMKESKVAMLLNPQS</sequence>
<dbReference type="AlphaFoldDB" id="A0AA39V5R4"/>
<protein>
    <submittedName>
        <fullName evidence="1">Uncharacterized protein</fullName>
    </submittedName>
</protein>
<gene>
    <name evidence="1" type="ORF">EDD18DRAFT_1343266</name>
</gene>
<dbReference type="Proteomes" id="UP001175228">
    <property type="component" value="Unassembled WGS sequence"/>
</dbReference>
<name>A0AA39V5R4_9AGAR</name>
<evidence type="ECO:0000313" key="2">
    <source>
        <dbReference type="Proteomes" id="UP001175228"/>
    </source>
</evidence>
<dbReference type="EMBL" id="JAUEPU010000001">
    <property type="protein sequence ID" value="KAK0506805.1"/>
    <property type="molecule type" value="Genomic_DNA"/>
</dbReference>
<keyword evidence="2" id="KW-1185">Reference proteome</keyword>
<reference evidence="1" key="1">
    <citation type="submission" date="2023-06" db="EMBL/GenBank/DDBJ databases">
        <authorList>
            <consortium name="Lawrence Berkeley National Laboratory"/>
            <person name="Ahrendt S."/>
            <person name="Sahu N."/>
            <person name="Indic B."/>
            <person name="Wong-Bajracharya J."/>
            <person name="Merenyi Z."/>
            <person name="Ke H.-M."/>
            <person name="Monk M."/>
            <person name="Kocsube S."/>
            <person name="Drula E."/>
            <person name="Lipzen A."/>
            <person name="Balint B."/>
            <person name="Henrissat B."/>
            <person name="Andreopoulos B."/>
            <person name="Martin F.M."/>
            <person name="Harder C.B."/>
            <person name="Rigling D."/>
            <person name="Ford K.L."/>
            <person name="Foster G.D."/>
            <person name="Pangilinan J."/>
            <person name="Papanicolaou A."/>
            <person name="Barry K."/>
            <person name="LaButti K."/>
            <person name="Viragh M."/>
            <person name="Koriabine M."/>
            <person name="Yan M."/>
            <person name="Riley R."/>
            <person name="Champramary S."/>
            <person name="Plett K.L."/>
            <person name="Tsai I.J."/>
            <person name="Slot J."/>
            <person name="Sipos G."/>
            <person name="Plett J."/>
            <person name="Nagy L.G."/>
            <person name="Grigoriev I.V."/>
        </authorList>
    </citation>
    <scope>NUCLEOTIDE SEQUENCE</scope>
    <source>
        <strain evidence="1">HWK02</strain>
    </source>
</reference>
<proteinExistence type="predicted"/>
<organism evidence="1 2">
    <name type="scientific">Armillaria luteobubalina</name>
    <dbReference type="NCBI Taxonomy" id="153913"/>
    <lineage>
        <taxon>Eukaryota</taxon>
        <taxon>Fungi</taxon>
        <taxon>Dikarya</taxon>
        <taxon>Basidiomycota</taxon>
        <taxon>Agaricomycotina</taxon>
        <taxon>Agaricomycetes</taxon>
        <taxon>Agaricomycetidae</taxon>
        <taxon>Agaricales</taxon>
        <taxon>Marasmiineae</taxon>
        <taxon>Physalacriaceae</taxon>
        <taxon>Armillaria</taxon>
    </lineage>
</organism>
<accession>A0AA39V5R4</accession>